<dbReference type="SMART" id="SM00460">
    <property type="entry name" value="TGc"/>
    <property type="match status" value="1"/>
</dbReference>
<dbReference type="PANTHER" id="PTHR42736:SF1">
    <property type="entry name" value="PROTEIN-GLUTAMINE GAMMA-GLUTAMYLTRANSFERASE"/>
    <property type="match status" value="1"/>
</dbReference>
<evidence type="ECO:0000259" key="2">
    <source>
        <dbReference type="SMART" id="SM00460"/>
    </source>
</evidence>
<keyword evidence="1" id="KW-1133">Transmembrane helix</keyword>
<keyword evidence="4" id="KW-1185">Reference proteome</keyword>
<dbReference type="SUPFAM" id="SSF54001">
    <property type="entry name" value="Cysteine proteinases"/>
    <property type="match status" value="1"/>
</dbReference>
<dbReference type="PANTHER" id="PTHR42736">
    <property type="entry name" value="PROTEIN-GLUTAMINE GAMMA-GLUTAMYLTRANSFERASE"/>
    <property type="match status" value="1"/>
</dbReference>
<dbReference type="InterPro" id="IPR002931">
    <property type="entry name" value="Transglutaminase-like"/>
</dbReference>
<dbReference type="OrthoDB" id="9804872at2"/>
<dbReference type="Proteomes" id="UP000237839">
    <property type="component" value="Unassembled WGS sequence"/>
</dbReference>
<dbReference type="Pfam" id="PF01841">
    <property type="entry name" value="Transglut_core"/>
    <property type="match status" value="1"/>
</dbReference>
<gene>
    <name evidence="3" type="ORF">S2091_2596</name>
</gene>
<dbReference type="EMBL" id="PUGF01000012">
    <property type="protein sequence ID" value="PRC92541.1"/>
    <property type="molecule type" value="Genomic_DNA"/>
</dbReference>
<accession>A0A2S9GXV8</accession>
<name>A0A2S9GXV8_9BURK</name>
<feature type="transmembrane region" description="Helical" evidence="1">
    <location>
        <begin position="570"/>
        <end position="591"/>
    </location>
</feature>
<feature type="transmembrane region" description="Helical" evidence="1">
    <location>
        <begin position="65"/>
        <end position="82"/>
    </location>
</feature>
<evidence type="ECO:0000313" key="4">
    <source>
        <dbReference type="Proteomes" id="UP000237839"/>
    </source>
</evidence>
<keyword evidence="1" id="KW-0472">Membrane</keyword>
<reference evidence="3 4" key="1">
    <citation type="submission" date="2018-02" db="EMBL/GenBank/DDBJ databases">
        <title>Solimicrobium silvestre gen. nov., sp. nov., isolated from alpine forest soil.</title>
        <authorList>
            <person name="Margesin R."/>
            <person name="Albuquerque L."/>
            <person name="Zhang D.-C."/>
            <person name="Froufe H.J.C."/>
            <person name="Severino R."/>
            <person name="Roxo I."/>
            <person name="Egas C."/>
            <person name="Da Costa M.S."/>
        </authorList>
    </citation>
    <scope>NUCLEOTIDE SEQUENCE [LARGE SCALE GENOMIC DNA]</scope>
    <source>
        <strain evidence="3 4">S20-91</strain>
    </source>
</reference>
<evidence type="ECO:0000313" key="3">
    <source>
        <dbReference type="EMBL" id="PRC92541.1"/>
    </source>
</evidence>
<dbReference type="AlphaFoldDB" id="A0A2S9GXV8"/>
<protein>
    <recommendedName>
        <fullName evidence="2">Transglutaminase-like domain-containing protein</fullName>
    </recommendedName>
</protein>
<feature type="transmembrane region" description="Helical" evidence="1">
    <location>
        <begin position="135"/>
        <end position="156"/>
    </location>
</feature>
<keyword evidence="1" id="KW-0812">Transmembrane</keyword>
<proteinExistence type="predicted"/>
<organism evidence="3 4">
    <name type="scientific">Solimicrobium silvestre</name>
    <dbReference type="NCBI Taxonomy" id="2099400"/>
    <lineage>
        <taxon>Bacteria</taxon>
        <taxon>Pseudomonadati</taxon>
        <taxon>Pseudomonadota</taxon>
        <taxon>Betaproteobacteria</taxon>
        <taxon>Burkholderiales</taxon>
        <taxon>Oxalobacteraceae</taxon>
        <taxon>Solimicrobium</taxon>
    </lineage>
</organism>
<comment type="caution">
    <text evidence="3">The sequence shown here is derived from an EMBL/GenBank/DDBJ whole genome shotgun (WGS) entry which is preliminary data.</text>
</comment>
<dbReference type="RefSeq" id="WP_105532360.1">
    <property type="nucleotide sequence ID" value="NZ_PUGF01000012.1"/>
</dbReference>
<dbReference type="InterPro" id="IPR052901">
    <property type="entry name" value="Bact_TGase-like"/>
</dbReference>
<feature type="transmembrane region" description="Helical" evidence="1">
    <location>
        <begin position="168"/>
        <end position="187"/>
    </location>
</feature>
<dbReference type="InterPro" id="IPR038765">
    <property type="entry name" value="Papain-like_cys_pep_sf"/>
</dbReference>
<feature type="domain" description="Transglutaminase-like" evidence="2">
    <location>
        <begin position="419"/>
        <end position="490"/>
    </location>
</feature>
<feature type="transmembrane region" description="Helical" evidence="1">
    <location>
        <begin position="111"/>
        <end position="129"/>
    </location>
</feature>
<feature type="transmembrane region" description="Helical" evidence="1">
    <location>
        <begin position="16"/>
        <end position="33"/>
    </location>
</feature>
<dbReference type="InterPro" id="IPR021878">
    <property type="entry name" value="TgpA_N"/>
</dbReference>
<dbReference type="Gene3D" id="3.10.620.30">
    <property type="match status" value="1"/>
</dbReference>
<evidence type="ECO:0000256" key="1">
    <source>
        <dbReference type="SAM" id="Phobius"/>
    </source>
</evidence>
<sequence length="679" mass="76197">MTSLIQRIAALPRDKTDALLLIFACAMVLLPFTEHSPTWINAIAGLLIAWRVWITLRGQVMPKKWLLTLISALLLTAVYLHFHTWLGKDAGIAFLIVLACLKMLEMHARRDAVAVIFASYFLLVGQLLYSQSLLTAMYLLLCICLLISAQLTFQYYQLTPSFPKRLASGFKIVGLAIPLALIFFLLFPRIQGPLWGKQQGNSGGITGLSDSMEPGNVAELALSDQIAFRVKFLGTTPAPSQLYWRAIVLDTFNGKRWSASSVSAPAQQESTPPAHGRQVTQEIIMEPHNQRWLFGLDRPTSITGSTELNSTLTRYWEMRSSSPIQERIRYTITSNLSNTANMNTAPPASLSERMAAERQSLLLPNGYNPLTLQWAQQFRQKSTDPAQLANLVLRFFREQPFRYTLAPPPLGVNQVDDFMFGTQAGFCEHYASAFVVVMRAMGIPARVVTGYQGGEVNPIDGLMTVRQSDAHAWAEIWLEAHGWVRFDPTAAVAPNRVEHGLNGSFPNRNFSNLLNFNQQTWLSNLAKEARLRWDATNSAWNLWALNYNLDKQKNLLSTLSGIEHPQATQLGVAMMIAASLVVAALSLLLLGKKTVHSPLDKLYITFCQYMSRQGYPRMQHEGARDYGQRLQLVFHNKKELADFLTLYTKCKYGKSYNSSHILTLKMLLKLCLQLKPSPV</sequence>
<dbReference type="Pfam" id="PF11992">
    <property type="entry name" value="TgpA_N"/>
    <property type="match status" value="1"/>
</dbReference>